<dbReference type="Gene3D" id="3.30.559.10">
    <property type="entry name" value="Chloramphenicol acetyltransferase-like domain"/>
    <property type="match status" value="1"/>
</dbReference>
<dbReference type="InterPro" id="IPR001078">
    <property type="entry name" value="2-oxoacid_DH_actylTfrase"/>
</dbReference>
<dbReference type="InterPro" id="IPR050537">
    <property type="entry name" value="2-oxoacid_dehydrogenase"/>
</dbReference>
<evidence type="ECO:0000256" key="9">
    <source>
        <dbReference type="ARBA" id="ARBA00022823"/>
    </source>
</evidence>
<keyword evidence="9 12" id="KW-0450">Lipoyl</keyword>
<feature type="compositionally biased region" description="Polar residues" evidence="13">
    <location>
        <begin position="76"/>
        <end position="85"/>
    </location>
</feature>
<evidence type="ECO:0000259" key="15">
    <source>
        <dbReference type="PROSITE" id="PS51826"/>
    </source>
</evidence>
<feature type="domain" description="Peripheral subunit-binding (PSBD)" evidence="15">
    <location>
        <begin position="144"/>
        <end position="181"/>
    </location>
</feature>
<evidence type="ECO:0000256" key="4">
    <source>
        <dbReference type="ARBA" id="ARBA00011666"/>
    </source>
</evidence>
<sequence>MAELRVPELGESIVEATVGNWLKKIGEPVSAGEAVVELETDKVNVEVMAEVDGVLQSILHVEGETVTPGDVIGEVSSGTSAGAKQSQDEPKKSDEVQVSHSPIPASPEVPAATQSEETVMPRETNRLEDGSMTKAGDGPHLPPRATPAVRRMASEQGVSLDALSGTGGQGRITPADIVSSQQSGEPPVMQRQSGSQGNATAAATNHVVPPREAAGGVDNREEHIRLSRRRLTIAKRLVEAQHTAAMLTTFNEIDMSAVMDVRKRRKESFRDRHGVGLGFMSFFTKAVVGALKAIPQLNAEIRGEEMIVKHYYDIGIAVATEGGLVVPVVRDADRLSFAEIEQQITALAKRARENQLSLEDLRGGTFTITNGGTFGSLLSTPILNPPQVGILGMHKIEERPVGVNGSIVLRPMMYVALSYDHRIVDGAEAVRFLVRVKELLEDPEQLWLEG</sequence>
<dbReference type="PROSITE" id="PS00189">
    <property type="entry name" value="LIPOYL"/>
    <property type="match status" value="1"/>
</dbReference>
<dbReference type="Proteomes" id="UP000663505">
    <property type="component" value="Chromosome"/>
</dbReference>
<dbReference type="SUPFAM" id="SSF51230">
    <property type="entry name" value="Single hybrid motif"/>
    <property type="match status" value="1"/>
</dbReference>
<comment type="catalytic activity">
    <reaction evidence="11 12">
        <text>N(6)-[(R)-dihydrolipoyl]-L-lysyl-[protein] + succinyl-CoA = N(6)-[(R)-S(8)-succinyldihydrolipoyl]-L-lysyl-[protein] + CoA</text>
        <dbReference type="Rhea" id="RHEA:15213"/>
        <dbReference type="Rhea" id="RHEA-COMP:10475"/>
        <dbReference type="Rhea" id="RHEA-COMP:20092"/>
        <dbReference type="ChEBI" id="CHEBI:57287"/>
        <dbReference type="ChEBI" id="CHEBI:57292"/>
        <dbReference type="ChEBI" id="CHEBI:83100"/>
        <dbReference type="ChEBI" id="CHEBI:83120"/>
        <dbReference type="EC" id="2.3.1.61"/>
    </reaction>
</comment>
<evidence type="ECO:0000313" key="16">
    <source>
        <dbReference type="EMBL" id="QSO45760.1"/>
    </source>
</evidence>
<keyword evidence="10 12" id="KW-0012">Acyltransferase</keyword>
<evidence type="ECO:0000256" key="6">
    <source>
        <dbReference type="ARBA" id="ARBA00019511"/>
    </source>
</evidence>
<dbReference type="PANTHER" id="PTHR43416:SF5">
    <property type="entry name" value="DIHYDROLIPOYLLYSINE-RESIDUE SUCCINYLTRANSFERASE COMPONENT OF 2-OXOGLUTARATE DEHYDROGENASE COMPLEX, MITOCHONDRIAL"/>
    <property type="match status" value="1"/>
</dbReference>
<dbReference type="InterPro" id="IPR003016">
    <property type="entry name" value="2-oxoA_DH_lipoyl-BS"/>
</dbReference>
<dbReference type="Pfam" id="PF00364">
    <property type="entry name" value="Biotin_lipoyl"/>
    <property type="match status" value="1"/>
</dbReference>
<dbReference type="Pfam" id="PF00198">
    <property type="entry name" value="2-oxoacid_dh"/>
    <property type="match status" value="1"/>
</dbReference>
<comment type="pathway">
    <text evidence="2 12">Amino-acid degradation; L-lysine degradation via saccharopine pathway; glutaryl-CoA from L-lysine: step 6/6.</text>
</comment>
<comment type="similarity">
    <text evidence="3 12">Belongs to the 2-oxoacid dehydrogenase family.</text>
</comment>
<dbReference type="GO" id="GO:0033512">
    <property type="term" value="P:L-lysine catabolic process to acetyl-CoA via saccharopine"/>
    <property type="evidence" value="ECO:0007669"/>
    <property type="project" value="UniProtKB-UniRule"/>
</dbReference>
<evidence type="ECO:0000259" key="14">
    <source>
        <dbReference type="PROSITE" id="PS50968"/>
    </source>
</evidence>
<evidence type="ECO:0000256" key="12">
    <source>
        <dbReference type="RuleBase" id="RU361138"/>
    </source>
</evidence>
<evidence type="ECO:0000256" key="5">
    <source>
        <dbReference type="ARBA" id="ARBA00012945"/>
    </source>
</evidence>
<name>A0A9X7VVR6_9BACL</name>
<dbReference type="SUPFAM" id="SSF47005">
    <property type="entry name" value="Peripheral subunit-binding domain of 2-oxo acid dehydrogenase complex"/>
    <property type="match status" value="1"/>
</dbReference>
<dbReference type="CDD" id="cd06849">
    <property type="entry name" value="lipoyl_domain"/>
    <property type="match status" value="1"/>
</dbReference>
<keyword evidence="17" id="KW-1185">Reference proteome</keyword>
<feature type="compositionally biased region" description="Basic and acidic residues" evidence="13">
    <location>
        <begin position="86"/>
        <end position="97"/>
    </location>
</feature>
<dbReference type="NCBIfam" id="NF004309">
    <property type="entry name" value="PRK05704.1"/>
    <property type="match status" value="1"/>
</dbReference>
<keyword evidence="8 12" id="KW-0808">Transferase</keyword>
<evidence type="ECO:0000256" key="7">
    <source>
        <dbReference type="ARBA" id="ARBA00022532"/>
    </source>
</evidence>
<dbReference type="GO" id="GO:0045252">
    <property type="term" value="C:oxoglutarate dehydrogenase complex"/>
    <property type="evidence" value="ECO:0007669"/>
    <property type="project" value="UniProtKB-UniRule"/>
</dbReference>
<evidence type="ECO:0000256" key="8">
    <source>
        <dbReference type="ARBA" id="ARBA00022679"/>
    </source>
</evidence>
<dbReference type="NCBIfam" id="TIGR01347">
    <property type="entry name" value="sucB"/>
    <property type="match status" value="1"/>
</dbReference>
<evidence type="ECO:0000256" key="2">
    <source>
        <dbReference type="ARBA" id="ARBA00005145"/>
    </source>
</evidence>
<dbReference type="InterPro" id="IPR006255">
    <property type="entry name" value="SucB"/>
</dbReference>
<feature type="domain" description="Lipoyl-binding" evidence="14">
    <location>
        <begin position="1"/>
        <end position="76"/>
    </location>
</feature>
<gene>
    <name evidence="16" type="primary">odhB</name>
    <name evidence="16" type="ORF">JZ786_14515</name>
</gene>
<dbReference type="InterPro" id="IPR011053">
    <property type="entry name" value="Single_hybrid_motif"/>
</dbReference>
<evidence type="ECO:0000256" key="13">
    <source>
        <dbReference type="SAM" id="MobiDB-lite"/>
    </source>
</evidence>
<proteinExistence type="inferred from homology"/>
<dbReference type="GO" id="GO:0005829">
    <property type="term" value="C:cytosol"/>
    <property type="evidence" value="ECO:0007669"/>
    <property type="project" value="TreeGrafter"/>
</dbReference>
<dbReference type="Gene3D" id="4.10.320.10">
    <property type="entry name" value="E3-binding domain"/>
    <property type="match status" value="1"/>
</dbReference>
<dbReference type="PANTHER" id="PTHR43416">
    <property type="entry name" value="DIHYDROLIPOYLLYSINE-RESIDUE SUCCINYLTRANSFERASE COMPONENT OF 2-OXOGLUTARATE DEHYDROGENASE COMPLEX, MITOCHONDRIAL-RELATED"/>
    <property type="match status" value="1"/>
</dbReference>
<evidence type="ECO:0000256" key="10">
    <source>
        <dbReference type="ARBA" id="ARBA00023315"/>
    </source>
</evidence>
<dbReference type="GO" id="GO:0004149">
    <property type="term" value="F:dihydrolipoyllysine-residue succinyltransferase activity"/>
    <property type="evidence" value="ECO:0007669"/>
    <property type="project" value="UniProtKB-UniRule"/>
</dbReference>
<evidence type="ECO:0000256" key="1">
    <source>
        <dbReference type="ARBA" id="ARBA00004052"/>
    </source>
</evidence>
<accession>A0A9X7VVR6</accession>
<dbReference type="EC" id="2.3.1.61" evidence="5 12"/>
<dbReference type="InterPro" id="IPR004167">
    <property type="entry name" value="PSBD"/>
</dbReference>
<dbReference type="Pfam" id="PF02817">
    <property type="entry name" value="E3_binding"/>
    <property type="match status" value="1"/>
</dbReference>
<dbReference type="RefSeq" id="WP_206655129.1">
    <property type="nucleotide sequence ID" value="NZ_CP071182.1"/>
</dbReference>
<dbReference type="InterPro" id="IPR023213">
    <property type="entry name" value="CAT-like_dom_sf"/>
</dbReference>
<dbReference type="AlphaFoldDB" id="A0A9X7VVR6"/>
<feature type="region of interest" description="Disordered" evidence="13">
    <location>
        <begin position="68"/>
        <end position="203"/>
    </location>
</feature>
<dbReference type="PROSITE" id="PS51826">
    <property type="entry name" value="PSBD"/>
    <property type="match status" value="1"/>
</dbReference>
<feature type="compositionally biased region" description="Basic and acidic residues" evidence="13">
    <location>
        <begin position="119"/>
        <end position="131"/>
    </location>
</feature>
<dbReference type="EMBL" id="CP071182">
    <property type="protein sequence ID" value="QSO45760.1"/>
    <property type="molecule type" value="Genomic_DNA"/>
</dbReference>
<dbReference type="SUPFAM" id="SSF52777">
    <property type="entry name" value="CoA-dependent acyltransferases"/>
    <property type="match status" value="1"/>
</dbReference>
<dbReference type="PROSITE" id="PS50968">
    <property type="entry name" value="BIOTINYL_LIPOYL"/>
    <property type="match status" value="1"/>
</dbReference>
<keyword evidence="7 12" id="KW-0816">Tricarboxylic acid cycle</keyword>
<dbReference type="InterPro" id="IPR036625">
    <property type="entry name" value="E3-bd_dom_sf"/>
</dbReference>
<organism evidence="16 17">
    <name type="scientific">Alicyclobacillus mengziensis</name>
    <dbReference type="NCBI Taxonomy" id="2931921"/>
    <lineage>
        <taxon>Bacteria</taxon>
        <taxon>Bacillati</taxon>
        <taxon>Bacillota</taxon>
        <taxon>Bacilli</taxon>
        <taxon>Bacillales</taxon>
        <taxon>Alicyclobacillaceae</taxon>
        <taxon>Alicyclobacillus</taxon>
    </lineage>
</organism>
<evidence type="ECO:0000313" key="17">
    <source>
        <dbReference type="Proteomes" id="UP000663505"/>
    </source>
</evidence>
<dbReference type="InterPro" id="IPR000089">
    <property type="entry name" value="Biotin_lipoyl"/>
</dbReference>
<comment type="subunit">
    <text evidence="4">Forms a 24-polypeptide structural core with octahedral symmetry. Part of the 2-oxoglutarate dehydrogenase (OGDH) complex composed of E1 (2-oxoglutarate dehydrogenase), E2 (dihydrolipoamide succinyltransferase) and E3 (dihydrolipoamide dehydrogenase); the complex contains multiple copies of the three enzymatic components (E1, E2 and E3).</text>
</comment>
<feature type="compositionally biased region" description="Polar residues" evidence="13">
    <location>
        <begin position="178"/>
        <end position="203"/>
    </location>
</feature>
<dbReference type="Gene3D" id="2.40.50.100">
    <property type="match status" value="1"/>
</dbReference>
<dbReference type="GO" id="GO:0006099">
    <property type="term" value="P:tricarboxylic acid cycle"/>
    <property type="evidence" value="ECO:0007669"/>
    <property type="project" value="UniProtKB-UniRule"/>
</dbReference>
<protein>
    <recommendedName>
        <fullName evidence="6 12">Dihydrolipoyllysine-residue succinyltransferase component of 2-oxoglutarate dehydrogenase complex</fullName>
        <ecNumber evidence="5 12">2.3.1.61</ecNumber>
    </recommendedName>
    <alternativeName>
        <fullName evidence="12">2-oxoglutarate dehydrogenase complex component E2</fullName>
    </alternativeName>
</protein>
<reference evidence="16 17" key="1">
    <citation type="submission" date="2021-02" db="EMBL/GenBank/DDBJ databases">
        <title>Alicyclobacillus curvatus sp. nov. and Alicyclobacillus mengziensis sp. nov., two acidophilic bacteria isolated from acid mine drainage.</title>
        <authorList>
            <person name="Huang Y."/>
        </authorList>
    </citation>
    <scope>NUCLEOTIDE SEQUENCE [LARGE SCALE GENOMIC DNA]</scope>
    <source>
        <strain evidence="16 17">S30H14</strain>
    </source>
</reference>
<evidence type="ECO:0000256" key="11">
    <source>
        <dbReference type="ARBA" id="ARBA00052761"/>
    </source>
</evidence>
<comment type="cofactor">
    <cofactor evidence="12">
        <name>(R)-lipoate</name>
        <dbReference type="ChEBI" id="CHEBI:83088"/>
    </cofactor>
    <text evidence="12">Binds 1 lipoyl cofactor covalently.</text>
</comment>
<dbReference type="KEGG" id="afx:JZ786_14515"/>
<evidence type="ECO:0000256" key="3">
    <source>
        <dbReference type="ARBA" id="ARBA00007317"/>
    </source>
</evidence>
<dbReference type="FunFam" id="3.30.559.10:FF:000007">
    <property type="entry name" value="Dihydrolipoamide acetyltransferase component of pyruvate dehydrogenase complex"/>
    <property type="match status" value="1"/>
</dbReference>
<comment type="function">
    <text evidence="1 12">E2 component of the 2-oxoglutarate dehydrogenase (OGDH) complex which catalyzes the second step in the conversion of 2-oxoglutarate to succinyl-CoA and CO(2).</text>
</comment>